<dbReference type="OrthoDB" id="10001129at2759"/>
<name>A0A815P9R2_ADIRI</name>
<dbReference type="GO" id="GO:0016747">
    <property type="term" value="F:acyltransferase activity, transferring groups other than amino-acyl groups"/>
    <property type="evidence" value="ECO:0007669"/>
    <property type="project" value="TreeGrafter"/>
</dbReference>
<dbReference type="InterPro" id="IPR050317">
    <property type="entry name" value="Plant_Fungal_Acyltransferase"/>
</dbReference>
<protein>
    <submittedName>
        <fullName evidence="2">Uncharacterized protein</fullName>
    </submittedName>
</protein>
<dbReference type="Pfam" id="PF02458">
    <property type="entry name" value="Transferase"/>
    <property type="match status" value="1"/>
</dbReference>
<gene>
    <name evidence="2" type="ORF">EDS130_LOCUS39236</name>
</gene>
<evidence type="ECO:0000313" key="3">
    <source>
        <dbReference type="Proteomes" id="UP000663852"/>
    </source>
</evidence>
<keyword evidence="1" id="KW-0808">Transferase</keyword>
<evidence type="ECO:0000256" key="1">
    <source>
        <dbReference type="ARBA" id="ARBA00022679"/>
    </source>
</evidence>
<dbReference type="Proteomes" id="UP000663852">
    <property type="component" value="Unassembled WGS sequence"/>
</dbReference>
<dbReference type="Gene3D" id="3.30.559.10">
    <property type="entry name" value="Chloramphenicol acetyltransferase-like domain"/>
    <property type="match status" value="3"/>
</dbReference>
<dbReference type="AlphaFoldDB" id="A0A815P9R2"/>
<accession>A0A815P9R2</accession>
<sequence>MSSCLENQDRLSLSDILMAHVYIRALLIYDYPIVNLEESFHEYLQLYCPQAFQTIVYEKDSPLDGRIVKCENDQERNVFSRESRTTESIFKYSSPNCSIEDLFPYGLMPTDSSPLIFLHQIHFQDGTALLFGCHHHLSDGYGFSLLGQRFASWFQGKHPTFFDHDRSKLRCFDPLLSIQYDHQEMSITPPVHSLLNPISTRTILKRYTKEDLFGKLEIKNENLSMNDVLVAWLTKRISQIRCIPLQTIVNVGMAMNGRRLLPNIDENYFGNSQRINIDKREFMKREYIQSALAFIDKHHRSSRIHLGWEPNGGIDLSFSNWSKFPLYQCDFGQGKAKYFQIPQIIFDGLILILPTLNKDEVEIHMTLNEQHAQLLSVELF</sequence>
<proteinExistence type="predicted"/>
<reference evidence="2" key="1">
    <citation type="submission" date="2021-02" db="EMBL/GenBank/DDBJ databases">
        <authorList>
            <person name="Nowell W R."/>
        </authorList>
    </citation>
    <scope>NUCLEOTIDE SEQUENCE</scope>
</reference>
<dbReference type="EMBL" id="CAJNOJ010000432">
    <property type="protein sequence ID" value="CAF1446426.1"/>
    <property type="molecule type" value="Genomic_DNA"/>
</dbReference>
<evidence type="ECO:0000313" key="2">
    <source>
        <dbReference type="EMBL" id="CAF1446426.1"/>
    </source>
</evidence>
<comment type="caution">
    <text evidence="2">The sequence shown here is derived from an EMBL/GenBank/DDBJ whole genome shotgun (WGS) entry which is preliminary data.</text>
</comment>
<dbReference type="PANTHER" id="PTHR31642:SF310">
    <property type="entry name" value="FATTY ALCOHOL:CAFFEOYL-COA ACYLTRANSFERASE"/>
    <property type="match status" value="1"/>
</dbReference>
<organism evidence="2 3">
    <name type="scientific">Adineta ricciae</name>
    <name type="common">Rotifer</name>
    <dbReference type="NCBI Taxonomy" id="249248"/>
    <lineage>
        <taxon>Eukaryota</taxon>
        <taxon>Metazoa</taxon>
        <taxon>Spiralia</taxon>
        <taxon>Gnathifera</taxon>
        <taxon>Rotifera</taxon>
        <taxon>Eurotatoria</taxon>
        <taxon>Bdelloidea</taxon>
        <taxon>Adinetida</taxon>
        <taxon>Adinetidae</taxon>
        <taxon>Adineta</taxon>
    </lineage>
</organism>
<dbReference type="PANTHER" id="PTHR31642">
    <property type="entry name" value="TRICHOTHECENE 3-O-ACETYLTRANSFERASE"/>
    <property type="match status" value="1"/>
</dbReference>
<dbReference type="InterPro" id="IPR023213">
    <property type="entry name" value="CAT-like_dom_sf"/>
</dbReference>